<dbReference type="InParanoid" id="A0A3R7GXJ7"/>
<dbReference type="Proteomes" id="UP000286415">
    <property type="component" value="Unassembled WGS sequence"/>
</dbReference>
<proteinExistence type="inferred from homology"/>
<comment type="caution">
    <text evidence="2">The sequence shown here is derived from an EMBL/GenBank/DDBJ whole genome shotgun (WGS) entry which is preliminary data.</text>
</comment>
<evidence type="ECO:0000256" key="1">
    <source>
        <dbReference type="ARBA" id="ARBA00006315"/>
    </source>
</evidence>
<dbReference type="NCBIfam" id="TIGR04336">
    <property type="entry name" value="AmmeMemoSam_B"/>
    <property type="match status" value="1"/>
</dbReference>
<dbReference type="Gene3D" id="3.40.830.10">
    <property type="entry name" value="LigB-like"/>
    <property type="match status" value="1"/>
</dbReference>
<name>A0A3R7GXJ7_CLOSI</name>
<reference evidence="2 3" key="1">
    <citation type="journal article" date="2018" name="Biotechnol. Adv.">
        <title>Improved genomic resources and new bioinformatic workflow for the carcinogenic parasite Clonorchis sinensis: Biotechnological implications.</title>
        <authorList>
            <person name="Wang D."/>
            <person name="Korhonen P.K."/>
            <person name="Gasser R.B."/>
            <person name="Young N.D."/>
        </authorList>
    </citation>
    <scope>NUCLEOTIDE SEQUENCE [LARGE SCALE GENOMIC DNA]</scope>
    <source>
        <strain evidence="2">Cs-k2</strain>
    </source>
</reference>
<organism evidence="2 3">
    <name type="scientific">Clonorchis sinensis</name>
    <name type="common">Chinese liver fluke</name>
    <dbReference type="NCBI Taxonomy" id="79923"/>
    <lineage>
        <taxon>Eukaryota</taxon>
        <taxon>Metazoa</taxon>
        <taxon>Spiralia</taxon>
        <taxon>Lophotrochozoa</taxon>
        <taxon>Platyhelminthes</taxon>
        <taxon>Trematoda</taxon>
        <taxon>Digenea</taxon>
        <taxon>Opisthorchiida</taxon>
        <taxon>Opisthorchiata</taxon>
        <taxon>Opisthorchiidae</taxon>
        <taxon>Clonorchis</taxon>
    </lineage>
</organism>
<reference evidence="2 3" key="2">
    <citation type="journal article" date="2021" name="Genomics">
        <title>High-quality reference genome for Clonorchis sinensis.</title>
        <authorList>
            <person name="Young N.D."/>
            <person name="Stroehlein A.J."/>
            <person name="Kinkar L."/>
            <person name="Wang T."/>
            <person name="Sohn W.M."/>
            <person name="Chang B.C.H."/>
            <person name="Kaur P."/>
            <person name="Weisz D."/>
            <person name="Dudchenko O."/>
            <person name="Aiden E.L."/>
            <person name="Korhonen P.K."/>
            <person name="Gasser R.B."/>
        </authorList>
    </citation>
    <scope>NUCLEOTIDE SEQUENCE [LARGE SCALE GENOMIC DNA]</scope>
    <source>
        <strain evidence="2">Cs-k2</strain>
    </source>
</reference>
<evidence type="ECO:0000313" key="2">
    <source>
        <dbReference type="EMBL" id="KAG5447014.1"/>
    </source>
</evidence>
<comment type="similarity">
    <text evidence="1">Belongs to the MEMO1 family.</text>
</comment>
<dbReference type="FunCoup" id="A0A3R7GXJ7">
    <property type="interactions" value="1278"/>
</dbReference>
<dbReference type="STRING" id="79923.A0A3R7GXJ7"/>
<dbReference type="PANTHER" id="PTHR11060">
    <property type="entry name" value="PROTEIN MEMO1"/>
    <property type="match status" value="1"/>
</dbReference>
<accession>A0A3R7GXJ7</accession>
<dbReference type="EMBL" id="NIRI02000042">
    <property type="protein sequence ID" value="KAG5447014.1"/>
    <property type="molecule type" value="Genomic_DNA"/>
</dbReference>
<evidence type="ECO:0000313" key="3">
    <source>
        <dbReference type="Proteomes" id="UP000286415"/>
    </source>
</evidence>
<dbReference type="CDD" id="cd07361">
    <property type="entry name" value="MEMO_like"/>
    <property type="match status" value="1"/>
</dbReference>
<gene>
    <name evidence="2" type="ORF">CSKR_110205</name>
</gene>
<dbReference type="Pfam" id="PF01875">
    <property type="entry name" value="Memo"/>
    <property type="match status" value="1"/>
</dbReference>
<protein>
    <submittedName>
        <fullName evidence="2">Protein memo1</fullName>
    </submittedName>
</protein>
<dbReference type="HAMAP" id="MF_00055">
    <property type="entry name" value="MEMO1"/>
    <property type="match status" value="1"/>
</dbReference>
<dbReference type="InterPro" id="IPR002737">
    <property type="entry name" value="MEMO1_fam"/>
</dbReference>
<dbReference type="OrthoDB" id="417112at2759"/>
<dbReference type="PANTHER" id="PTHR11060:SF0">
    <property type="entry name" value="PROTEIN MEMO1"/>
    <property type="match status" value="1"/>
</dbReference>
<dbReference type="AlphaFoldDB" id="A0A3R7GXJ7"/>
<sequence length="303" mass="34136">MEMNATGGTRRDVHAGSWYTRDHKKLNAQLSEWLSKASTDRRHSRAIISPHAGYDYSGPTAAFAYNQICPDNVKRVFILGPSHYLGMSGKCALSSADVFETPLYSLHVDKDVYQELGRSGEFLRLSVASDEEEHSVEMQLPYVAKVMERRRGAFTIVPIVVGSLSPAREAVYGRILAPYLLNPENLFVISSDFCHWGRRFQYTHYDQQKGAIWQSIQALDEEGMHAIERLSPADFTAYLDQYGNTICGRHPIGILLQMVESLRKGSSPSTQFNFKFIKYTQSEHCQSMNDSSVSYAAGSLLMR</sequence>
<keyword evidence="3" id="KW-1185">Reference proteome</keyword>